<keyword evidence="4 6" id="KW-0472">Membrane</keyword>
<gene>
    <name evidence="7" type="ORF">GCM10025862_21000</name>
</gene>
<comment type="caution">
    <text evidence="7">The sequence shown here is derived from an EMBL/GenBank/DDBJ whole genome shotgun (WGS) entry which is preliminary data.</text>
</comment>
<reference evidence="8" key="1">
    <citation type="journal article" date="2019" name="Int. J. Syst. Evol. Microbiol.">
        <title>The Global Catalogue of Microorganisms (GCM) 10K type strain sequencing project: providing services to taxonomists for standard genome sequencing and annotation.</title>
        <authorList>
            <consortium name="The Broad Institute Genomics Platform"/>
            <consortium name="The Broad Institute Genome Sequencing Center for Infectious Disease"/>
            <person name="Wu L."/>
            <person name="Ma J."/>
        </authorList>
    </citation>
    <scope>NUCLEOTIDE SEQUENCE [LARGE SCALE GENOMIC DNA]</scope>
    <source>
        <strain evidence="8">NBRC 105830</strain>
    </source>
</reference>
<keyword evidence="8" id="KW-1185">Reference proteome</keyword>
<feature type="region of interest" description="Disordered" evidence="5">
    <location>
        <begin position="1"/>
        <end position="28"/>
    </location>
</feature>
<accession>A0ABQ6HNP9</accession>
<evidence type="ECO:0000256" key="5">
    <source>
        <dbReference type="SAM" id="MobiDB-lite"/>
    </source>
</evidence>
<feature type="transmembrane region" description="Helical" evidence="6">
    <location>
        <begin position="115"/>
        <end position="133"/>
    </location>
</feature>
<evidence type="ECO:0000256" key="4">
    <source>
        <dbReference type="ARBA" id="ARBA00023136"/>
    </source>
</evidence>
<evidence type="ECO:0000256" key="3">
    <source>
        <dbReference type="ARBA" id="ARBA00022989"/>
    </source>
</evidence>
<feature type="transmembrane region" description="Helical" evidence="6">
    <location>
        <begin position="43"/>
        <end position="69"/>
    </location>
</feature>
<dbReference type="EMBL" id="BSUJ01000001">
    <property type="protein sequence ID" value="GMA20079.1"/>
    <property type="molecule type" value="Genomic_DNA"/>
</dbReference>
<evidence type="ECO:0000256" key="6">
    <source>
        <dbReference type="SAM" id="Phobius"/>
    </source>
</evidence>
<evidence type="ECO:0000313" key="8">
    <source>
        <dbReference type="Proteomes" id="UP001157109"/>
    </source>
</evidence>
<sequence length="152" mass="16846">MSDQQQPYQQAPQQPYQQQPYKQSPQQQQNQLSPNAELNWAAAAHWSGAVSALLGFMTFIGPVLVFFLAGGRSRVVRAHAVDAINFEISMWLTAIGIVLGSVVLMFVGIGFLTIWLAPLVGIFVIVCHFLGAVRTINGQPWRYPLTYPFIKG</sequence>
<evidence type="ECO:0000313" key="7">
    <source>
        <dbReference type="EMBL" id="GMA20079.1"/>
    </source>
</evidence>
<evidence type="ECO:0008006" key="9">
    <source>
        <dbReference type="Google" id="ProtNLM"/>
    </source>
</evidence>
<name>A0ABQ6HNP9_9MICO</name>
<keyword evidence="2 6" id="KW-0812">Transmembrane</keyword>
<feature type="transmembrane region" description="Helical" evidence="6">
    <location>
        <begin position="90"/>
        <end position="109"/>
    </location>
</feature>
<keyword evidence="3 6" id="KW-1133">Transmembrane helix</keyword>
<evidence type="ECO:0000256" key="1">
    <source>
        <dbReference type="ARBA" id="ARBA00004141"/>
    </source>
</evidence>
<organism evidence="7 8">
    <name type="scientific">Arsenicicoccus piscis</name>
    <dbReference type="NCBI Taxonomy" id="673954"/>
    <lineage>
        <taxon>Bacteria</taxon>
        <taxon>Bacillati</taxon>
        <taxon>Actinomycetota</taxon>
        <taxon>Actinomycetes</taxon>
        <taxon>Micrococcales</taxon>
        <taxon>Intrasporangiaceae</taxon>
        <taxon>Arsenicicoccus</taxon>
    </lineage>
</organism>
<evidence type="ECO:0000256" key="2">
    <source>
        <dbReference type="ARBA" id="ARBA00022692"/>
    </source>
</evidence>
<dbReference type="InterPro" id="IPR019109">
    <property type="entry name" value="MamF_MmsF"/>
</dbReference>
<dbReference type="Pfam" id="PF09685">
    <property type="entry name" value="MamF_MmsF"/>
    <property type="match status" value="1"/>
</dbReference>
<protein>
    <recommendedName>
        <fullName evidence="9">DUF4870 domain-containing protein</fullName>
    </recommendedName>
</protein>
<proteinExistence type="predicted"/>
<dbReference type="Proteomes" id="UP001157109">
    <property type="component" value="Unassembled WGS sequence"/>
</dbReference>
<dbReference type="RefSeq" id="WP_241445023.1">
    <property type="nucleotide sequence ID" value="NZ_BSUJ01000001.1"/>
</dbReference>
<comment type="subcellular location">
    <subcellularLocation>
        <location evidence="1">Membrane</location>
        <topology evidence="1">Multi-pass membrane protein</topology>
    </subcellularLocation>
</comment>